<evidence type="ECO:0000256" key="11">
    <source>
        <dbReference type="SAM" id="MobiDB-lite"/>
    </source>
</evidence>
<keyword evidence="8 10" id="KW-0694">RNA-binding</keyword>
<keyword evidence="7 10" id="KW-0862">Zinc</keyword>
<comment type="caution">
    <text evidence="14">The sequence shown here is derived from an EMBL/GenBank/DDBJ whole genome shotgun (WGS) entry which is preliminary data.</text>
</comment>
<evidence type="ECO:0000259" key="12">
    <source>
        <dbReference type="PROSITE" id="PS50936"/>
    </source>
</evidence>
<dbReference type="EMBL" id="BBYR01000018">
    <property type="protein sequence ID" value="GAP35339.1"/>
    <property type="molecule type" value="Genomic_DNA"/>
</dbReference>
<keyword evidence="15" id="KW-1185">Reference proteome</keyword>
<keyword evidence="6 10" id="KW-0378">Hydrolase</keyword>
<comment type="cofactor">
    <cofactor evidence="10">
        <name>Zn(2+)</name>
        <dbReference type="ChEBI" id="CHEBI:29105"/>
    </cofactor>
    <text evidence="10">Binds 1 zinc ion per subunit.</text>
</comment>
<dbReference type="GO" id="GO:0019843">
    <property type="term" value="F:rRNA binding"/>
    <property type="evidence" value="ECO:0007669"/>
    <property type="project" value="UniProtKB-KW"/>
</dbReference>
<feature type="domain" description="EngC GTPase" evidence="12">
    <location>
        <begin position="138"/>
        <end position="298"/>
    </location>
</feature>
<dbReference type="Pfam" id="PF03193">
    <property type="entry name" value="RsgA_GTPase"/>
    <property type="match status" value="1"/>
</dbReference>
<evidence type="ECO:0000256" key="8">
    <source>
        <dbReference type="ARBA" id="ARBA00022884"/>
    </source>
</evidence>
<feature type="region of interest" description="Disordered" evidence="11">
    <location>
        <begin position="1"/>
        <end position="26"/>
    </location>
</feature>
<dbReference type="InterPro" id="IPR027417">
    <property type="entry name" value="P-loop_NTPase"/>
</dbReference>
<dbReference type="PROSITE" id="PS51721">
    <property type="entry name" value="G_CP"/>
    <property type="match status" value="1"/>
</dbReference>
<keyword evidence="5 10" id="KW-0547">Nucleotide-binding</keyword>
<dbReference type="GO" id="GO:0005737">
    <property type="term" value="C:cytoplasm"/>
    <property type="evidence" value="ECO:0007669"/>
    <property type="project" value="UniProtKB-SubCell"/>
</dbReference>
<feature type="binding site" evidence="10">
    <location>
        <position position="336"/>
    </location>
    <ligand>
        <name>Zn(2+)</name>
        <dbReference type="ChEBI" id="CHEBI:29105"/>
    </ligand>
</feature>
<dbReference type="InterPro" id="IPR030378">
    <property type="entry name" value="G_CP_dom"/>
</dbReference>
<dbReference type="AlphaFoldDB" id="A0A0K8NYG7"/>
<evidence type="ECO:0000256" key="6">
    <source>
        <dbReference type="ARBA" id="ARBA00022801"/>
    </source>
</evidence>
<evidence type="ECO:0000256" key="3">
    <source>
        <dbReference type="ARBA" id="ARBA00022723"/>
    </source>
</evidence>
<comment type="function">
    <text evidence="10">One of several proteins that assist in the late maturation steps of the functional core of the 30S ribosomal subunit. Helps release RbfA from mature subunits. May play a role in the assembly of ribosomal proteins into the subunit. Circularly permuted GTPase that catalyzes slow GTP hydrolysis, GTPase activity is stimulated by the 30S ribosomal subunit.</text>
</comment>
<accession>A0A0K8NYG7</accession>
<evidence type="ECO:0000256" key="1">
    <source>
        <dbReference type="ARBA" id="ARBA00022490"/>
    </source>
</evidence>
<dbReference type="Gene3D" id="3.40.50.300">
    <property type="entry name" value="P-loop containing nucleotide triphosphate hydrolases"/>
    <property type="match status" value="1"/>
</dbReference>
<evidence type="ECO:0000256" key="10">
    <source>
        <dbReference type="HAMAP-Rule" id="MF_01820"/>
    </source>
</evidence>
<dbReference type="InterPro" id="IPR004881">
    <property type="entry name" value="Ribosome_biogen_GTPase_RsgA"/>
</dbReference>
<keyword evidence="9 10" id="KW-0342">GTP-binding</keyword>
<comment type="similarity">
    <text evidence="10">Belongs to the TRAFAC class YlqF/YawG GTPase family. RsgA subfamily.</text>
</comment>
<dbReference type="GO" id="GO:0042274">
    <property type="term" value="P:ribosomal small subunit biogenesis"/>
    <property type="evidence" value="ECO:0007669"/>
    <property type="project" value="UniProtKB-UniRule"/>
</dbReference>
<evidence type="ECO:0000259" key="13">
    <source>
        <dbReference type="PROSITE" id="PS51721"/>
    </source>
</evidence>
<dbReference type="SUPFAM" id="SSF52540">
    <property type="entry name" value="P-loop containing nucleoside triphosphate hydrolases"/>
    <property type="match status" value="1"/>
</dbReference>
<evidence type="ECO:0000313" key="14">
    <source>
        <dbReference type="EMBL" id="GAP35339.1"/>
    </source>
</evidence>
<keyword evidence="4 10" id="KW-0699">rRNA-binding</keyword>
<name>A0A0K8NYG7_PISS1</name>
<feature type="binding site" evidence="10">
    <location>
        <begin position="242"/>
        <end position="250"/>
    </location>
    <ligand>
        <name>GTP</name>
        <dbReference type="ChEBI" id="CHEBI:37565"/>
    </ligand>
</feature>
<comment type="subunit">
    <text evidence="10">Monomer. Associates with 30S ribosomal subunit, binds 16S rRNA.</text>
</comment>
<dbReference type="PANTHER" id="PTHR32120:SF10">
    <property type="entry name" value="SMALL RIBOSOMAL SUBUNIT BIOGENESIS GTPASE RSGA"/>
    <property type="match status" value="1"/>
</dbReference>
<dbReference type="Gene3D" id="1.10.40.50">
    <property type="entry name" value="Probable gtpase engc, domain 3"/>
    <property type="match status" value="1"/>
</dbReference>
<sequence length="392" mass="41520">MIISDPSVAPAGATDPGAPATPGRSPLAAIGLSPALAQRADATHAAAALAADCALRRVTEVHRDRLALHDGRAEQAGRLCARLRRDLADADAEIAVGDWVWAHPGADERAPWEVAARVPPGPLLRRRDGDGLRHTLVANVDLALLVMGLDADFNLRRLERYLVLVQGEGLAAAVVLTKADQAGPQATADALAAIDRRLAASTASPDTASGAPPALAVDATSATAAAALAPWLVPGRTLVLLGSSGAGKSTLTNTLLEADRRLTGAVRLHDGRGQHTTTVRTLFPLASGACVIDTPGLRALRPDLDPTRLADSFADVQRLAPLCRFRDCRHEREPGCAVREAVDPDRLDNLGRMLRDARRDTLDALQRRRLRGEWKARGRAGAERARQKRGEA</sequence>
<dbReference type="InterPro" id="IPR010914">
    <property type="entry name" value="RsgA_GTPase_dom"/>
</dbReference>
<evidence type="ECO:0000256" key="4">
    <source>
        <dbReference type="ARBA" id="ARBA00022730"/>
    </source>
</evidence>
<dbReference type="NCBIfam" id="TIGR00157">
    <property type="entry name" value="ribosome small subunit-dependent GTPase A"/>
    <property type="match status" value="1"/>
</dbReference>
<gene>
    <name evidence="10" type="primary">rsgA</name>
    <name evidence="14" type="ORF">ISF6_0937</name>
</gene>
<feature type="compositionally biased region" description="Low complexity" evidence="11">
    <location>
        <begin position="9"/>
        <end position="23"/>
    </location>
</feature>
<evidence type="ECO:0000256" key="7">
    <source>
        <dbReference type="ARBA" id="ARBA00022833"/>
    </source>
</evidence>
<dbReference type="STRING" id="1547922.ISF6_0937"/>
<evidence type="ECO:0000313" key="15">
    <source>
        <dbReference type="Proteomes" id="UP000037660"/>
    </source>
</evidence>
<evidence type="ECO:0000256" key="2">
    <source>
        <dbReference type="ARBA" id="ARBA00022517"/>
    </source>
</evidence>
<dbReference type="GO" id="GO:0046872">
    <property type="term" value="F:metal ion binding"/>
    <property type="evidence" value="ECO:0007669"/>
    <property type="project" value="UniProtKB-KW"/>
</dbReference>
<feature type="binding site" evidence="10">
    <location>
        <position position="330"/>
    </location>
    <ligand>
        <name>Zn(2+)</name>
        <dbReference type="ChEBI" id="CHEBI:29105"/>
    </ligand>
</feature>
<proteinExistence type="inferred from homology"/>
<comment type="subcellular location">
    <subcellularLocation>
        <location evidence="10">Cytoplasm</location>
    </subcellularLocation>
</comment>
<feature type="binding site" evidence="10">
    <location>
        <begin position="177"/>
        <end position="180"/>
    </location>
    <ligand>
        <name>GTP</name>
        <dbReference type="ChEBI" id="CHEBI:37565"/>
    </ligand>
</feature>
<organism evidence="14 15">
    <name type="scientific">Piscinibacter sakaiensis</name>
    <name type="common">Ideonella sakaiensis</name>
    <dbReference type="NCBI Taxonomy" id="1547922"/>
    <lineage>
        <taxon>Bacteria</taxon>
        <taxon>Pseudomonadati</taxon>
        <taxon>Pseudomonadota</taxon>
        <taxon>Betaproteobacteria</taxon>
        <taxon>Burkholderiales</taxon>
        <taxon>Sphaerotilaceae</taxon>
        <taxon>Piscinibacter</taxon>
    </lineage>
</organism>
<dbReference type="GO" id="GO:0005525">
    <property type="term" value="F:GTP binding"/>
    <property type="evidence" value="ECO:0007669"/>
    <property type="project" value="UniProtKB-UniRule"/>
</dbReference>
<dbReference type="HAMAP" id="MF_01820">
    <property type="entry name" value="GTPase_RsgA"/>
    <property type="match status" value="1"/>
</dbReference>
<reference evidence="15" key="1">
    <citation type="submission" date="2015-07" db="EMBL/GenBank/DDBJ databases">
        <title>Discovery of a poly(ethylene terephthalate assimilation.</title>
        <authorList>
            <person name="Yoshida S."/>
            <person name="Hiraga K."/>
            <person name="Takehana T."/>
            <person name="Taniguchi I."/>
            <person name="Yamaji H."/>
            <person name="Maeda Y."/>
            <person name="Toyohara K."/>
            <person name="Miyamoto K."/>
            <person name="Kimura Y."/>
            <person name="Oda K."/>
        </authorList>
    </citation>
    <scope>NUCLEOTIDE SEQUENCE [LARGE SCALE GENOMIC DNA]</scope>
    <source>
        <strain evidence="15">NBRC 110686 / TISTR 2288 / 201-F6</strain>
    </source>
</reference>
<feature type="binding site" evidence="10">
    <location>
        <position position="323"/>
    </location>
    <ligand>
        <name>Zn(2+)</name>
        <dbReference type="ChEBI" id="CHEBI:29105"/>
    </ligand>
</feature>
<feature type="binding site" evidence="10">
    <location>
        <position position="328"/>
    </location>
    <ligand>
        <name>Zn(2+)</name>
        <dbReference type="ChEBI" id="CHEBI:29105"/>
    </ligand>
</feature>
<dbReference type="EC" id="3.6.1.-" evidence="10"/>
<dbReference type="PROSITE" id="PS50936">
    <property type="entry name" value="ENGC_GTPASE"/>
    <property type="match status" value="1"/>
</dbReference>
<keyword evidence="2 10" id="KW-0690">Ribosome biogenesis</keyword>
<reference evidence="14 15" key="2">
    <citation type="journal article" date="2016" name="Science">
        <title>A bacterium that degrades and assimilates poly(ethylene terephthalate).</title>
        <authorList>
            <person name="Yoshida S."/>
            <person name="Hiraga K."/>
            <person name="Takehana T."/>
            <person name="Taniguchi I."/>
            <person name="Yamaji H."/>
            <person name="Maeda Y."/>
            <person name="Toyohara K."/>
            <person name="Miyamoto K."/>
            <person name="Kimura Y."/>
            <person name="Oda K."/>
        </authorList>
    </citation>
    <scope>NUCLEOTIDE SEQUENCE [LARGE SCALE GENOMIC DNA]</scope>
    <source>
        <strain evidence="15">NBRC 110686 / TISTR 2288 / 201-F6</strain>
    </source>
</reference>
<dbReference type="Proteomes" id="UP000037660">
    <property type="component" value="Unassembled WGS sequence"/>
</dbReference>
<feature type="domain" description="CP-type G" evidence="13">
    <location>
        <begin position="129"/>
        <end position="300"/>
    </location>
</feature>
<protein>
    <recommendedName>
        <fullName evidence="10">Small ribosomal subunit biogenesis GTPase RsgA</fullName>
        <ecNumber evidence="10">3.6.1.-</ecNumber>
    </recommendedName>
</protein>
<evidence type="ECO:0000256" key="9">
    <source>
        <dbReference type="ARBA" id="ARBA00023134"/>
    </source>
</evidence>
<dbReference type="RefSeq" id="WP_231638048.1">
    <property type="nucleotide sequence ID" value="NZ_BBYR01000018.1"/>
</dbReference>
<evidence type="ECO:0000256" key="5">
    <source>
        <dbReference type="ARBA" id="ARBA00022741"/>
    </source>
</evidence>
<dbReference type="GO" id="GO:0003924">
    <property type="term" value="F:GTPase activity"/>
    <property type="evidence" value="ECO:0007669"/>
    <property type="project" value="UniProtKB-UniRule"/>
</dbReference>
<keyword evidence="3 10" id="KW-0479">Metal-binding</keyword>
<dbReference type="PANTHER" id="PTHR32120">
    <property type="entry name" value="SMALL RIBOSOMAL SUBUNIT BIOGENESIS GTPASE RSGA"/>
    <property type="match status" value="1"/>
</dbReference>
<dbReference type="CDD" id="cd01854">
    <property type="entry name" value="YjeQ_EngC"/>
    <property type="match status" value="1"/>
</dbReference>
<keyword evidence="1 10" id="KW-0963">Cytoplasm</keyword>